<proteinExistence type="predicted"/>
<feature type="region of interest" description="Disordered" evidence="4">
    <location>
        <begin position="1"/>
        <end position="26"/>
    </location>
</feature>
<dbReference type="InterPro" id="IPR036388">
    <property type="entry name" value="WH-like_DNA-bd_sf"/>
</dbReference>
<dbReference type="EMBL" id="LT629750">
    <property type="protein sequence ID" value="SDT60825.1"/>
    <property type="molecule type" value="Genomic_DNA"/>
</dbReference>
<evidence type="ECO:0000256" key="4">
    <source>
        <dbReference type="SAM" id="MobiDB-lite"/>
    </source>
</evidence>
<dbReference type="AlphaFoldDB" id="A0A1H2BRA8"/>
<dbReference type="InterPro" id="IPR011663">
    <property type="entry name" value="UTRA"/>
</dbReference>
<name>A0A1H2BRA8_9BRAD</name>
<dbReference type="InterPro" id="IPR036390">
    <property type="entry name" value="WH_DNA-bd_sf"/>
</dbReference>
<dbReference type="Pfam" id="PF00392">
    <property type="entry name" value="GntR"/>
    <property type="match status" value="1"/>
</dbReference>
<dbReference type="GO" id="GO:0003677">
    <property type="term" value="F:DNA binding"/>
    <property type="evidence" value="ECO:0007669"/>
    <property type="project" value="UniProtKB-KW"/>
</dbReference>
<dbReference type="GO" id="GO:0003700">
    <property type="term" value="F:DNA-binding transcription factor activity"/>
    <property type="evidence" value="ECO:0007669"/>
    <property type="project" value="InterPro"/>
</dbReference>
<keyword evidence="3" id="KW-0804">Transcription</keyword>
<dbReference type="InterPro" id="IPR050679">
    <property type="entry name" value="Bact_HTH_transcr_reg"/>
</dbReference>
<sequence>MPKRSDMRRSKKRPPAAAERSAKPADTAKEPLYLKLVQAIKQEIKNGRAPIGSLLPSEVELSRHHAVSRHTVREALRHLRAEGLVAPRKGAGTTVVNSAASNPYVHEVASIEQLVQYATGTQYEVGTSKLVRADTELASRLGCAEGEEWMRIEGLRYAPGQTAPICWTEVYIHADYTNVLRMIGRRSGPIYAWIEDMHGEHINEIEQVLSARDVPGGISKKLGVKAGSMGIELRRTYRLDTGKIAEIAFNLHPAHRFRYAMTLRRNQGG</sequence>
<dbReference type="GO" id="GO:0045892">
    <property type="term" value="P:negative regulation of DNA-templated transcription"/>
    <property type="evidence" value="ECO:0007669"/>
    <property type="project" value="TreeGrafter"/>
</dbReference>
<keyword evidence="1" id="KW-0805">Transcription regulation</keyword>
<evidence type="ECO:0000313" key="7">
    <source>
        <dbReference type="Proteomes" id="UP000243904"/>
    </source>
</evidence>
<dbReference type="InterPro" id="IPR028978">
    <property type="entry name" value="Chorismate_lyase_/UTRA_dom_sf"/>
</dbReference>
<keyword evidence="2" id="KW-0238">DNA-binding</keyword>
<dbReference type="PANTHER" id="PTHR44846">
    <property type="entry name" value="MANNOSYL-D-GLYCERATE TRANSPORT/METABOLISM SYSTEM REPRESSOR MNGR-RELATED"/>
    <property type="match status" value="1"/>
</dbReference>
<dbReference type="SMART" id="SM00345">
    <property type="entry name" value="HTH_GNTR"/>
    <property type="match status" value="1"/>
</dbReference>
<dbReference type="CDD" id="cd07377">
    <property type="entry name" value="WHTH_GntR"/>
    <property type="match status" value="1"/>
</dbReference>
<dbReference type="Gene3D" id="1.10.10.10">
    <property type="entry name" value="Winged helix-like DNA-binding domain superfamily/Winged helix DNA-binding domain"/>
    <property type="match status" value="1"/>
</dbReference>
<evidence type="ECO:0000256" key="1">
    <source>
        <dbReference type="ARBA" id="ARBA00023015"/>
    </source>
</evidence>
<evidence type="ECO:0000256" key="2">
    <source>
        <dbReference type="ARBA" id="ARBA00023125"/>
    </source>
</evidence>
<dbReference type="PANTHER" id="PTHR44846:SF17">
    <property type="entry name" value="GNTR-FAMILY TRANSCRIPTIONAL REGULATOR"/>
    <property type="match status" value="1"/>
</dbReference>
<accession>A0A1H2BRA8</accession>
<dbReference type="SMART" id="SM00866">
    <property type="entry name" value="UTRA"/>
    <property type="match status" value="1"/>
</dbReference>
<dbReference type="InterPro" id="IPR000524">
    <property type="entry name" value="Tscrpt_reg_HTH_GntR"/>
</dbReference>
<dbReference type="Proteomes" id="UP000243904">
    <property type="component" value="Chromosome I"/>
</dbReference>
<feature type="domain" description="HTH gntR-type" evidence="5">
    <location>
        <begin position="30"/>
        <end position="98"/>
    </location>
</feature>
<gene>
    <name evidence="6" type="ORF">SAMN05444158_7461</name>
</gene>
<evidence type="ECO:0000256" key="3">
    <source>
        <dbReference type="ARBA" id="ARBA00023163"/>
    </source>
</evidence>
<dbReference type="PRINTS" id="PR00035">
    <property type="entry name" value="HTHGNTR"/>
</dbReference>
<dbReference type="Gene3D" id="3.40.1410.10">
    <property type="entry name" value="Chorismate lyase-like"/>
    <property type="match status" value="1"/>
</dbReference>
<reference evidence="7" key="1">
    <citation type="submission" date="2016-10" db="EMBL/GenBank/DDBJ databases">
        <authorList>
            <person name="Varghese N."/>
            <person name="Submissions S."/>
        </authorList>
    </citation>
    <scope>NUCLEOTIDE SEQUENCE [LARGE SCALE GENOMIC DNA]</scope>
    <source>
        <strain evidence="7">GAS369</strain>
    </source>
</reference>
<organism evidence="6 7">
    <name type="scientific">Bradyrhizobium canariense</name>
    <dbReference type="NCBI Taxonomy" id="255045"/>
    <lineage>
        <taxon>Bacteria</taxon>
        <taxon>Pseudomonadati</taxon>
        <taxon>Pseudomonadota</taxon>
        <taxon>Alphaproteobacteria</taxon>
        <taxon>Hyphomicrobiales</taxon>
        <taxon>Nitrobacteraceae</taxon>
        <taxon>Bradyrhizobium</taxon>
    </lineage>
</organism>
<dbReference type="SUPFAM" id="SSF64288">
    <property type="entry name" value="Chorismate lyase-like"/>
    <property type="match status" value="1"/>
</dbReference>
<dbReference type="RefSeq" id="WP_146690873.1">
    <property type="nucleotide sequence ID" value="NZ_LT629750.1"/>
</dbReference>
<dbReference type="SUPFAM" id="SSF46785">
    <property type="entry name" value="Winged helix' DNA-binding domain"/>
    <property type="match status" value="1"/>
</dbReference>
<keyword evidence="7" id="KW-1185">Reference proteome</keyword>
<protein>
    <submittedName>
        <fullName evidence="6">Transcriptional regulator, GntR family</fullName>
    </submittedName>
</protein>
<evidence type="ECO:0000259" key="5">
    <source>
        <dbReference type="PROSITE" id="PS50949"/>
    </source>
</evidence>
<dbReference type="Pfam" id="PF07702">
    <property type="entry name" value="UTRA"/>
    <property type="match status" value="1"/>
</dbReference>
<evidence type="ECO:0000313" key="6">
    <source>
        <dbReference type="EMBL" id="SDT60825.1"/>
    </source>
</evidence>
<dbReference type="PROSITE" id="PS50949">
    <property type="entry name" value="HTH_GNTR"/>
    <property type="match status" value="1"/>
</dbReference>